<dbReference type="PROSITE" id="PS51257">
    <property type="entry name" value="PROKAR_LIPOPROTEIN"/>
    <property type="match status" value="1"/>
</dbReference>
<dbReference type="Gene3D" id="1.25.40.390">
    <property type="match status" value="1"/>
</dbReference>
<dbReference type="InterPro" id="IPR033985">
    <property type="entry name" value="SusD-like_N"/>
</dbReference>
<keyword evidence="9" id="KW-1185">Reference proteome</keyword>
<dbReference type="Pfam" id="PF14322">
    <property type="entry name" value="SusD-like_3"/>
    <property type="match status" value="1"/>
</dbReference>
<evidence type="ECO:0000256" key="3">
    <source>
        <dbReference type="ARBA" id="ARBA00022729"/>
    </source>
</evidence>
<keyword evidence="3" id="KW-0732">Signal</keyword>
<dbReference type="InterPro" id="IPR012944">
    <property type="entry name" value="SusD_RagB_dom"/>
</dbReference>
<evidence type="ECO:0000259" key="7">
    <source>
        <dbReference type="Pfam" id="PF14322"/>
    </source>
</evidence>
<evidence type="ECO:0000313" key="8">
    <source>
        <dbReference type="EMBL" id="MBC8592289.1"/>
    </source>
</evidence>
<dbReference type="GO" id="GO:0009279">
    <property type="term" value="C:cell outer membrane"/>
    <property type="evidence" value="ECO:0007669"/>
    <property type="project" value="UniProtKB-SubCell"/>
</dbReference>
<sequence>MNKYWIISILFVWSLFGSSCDDFLERNPDQILTDDQVFSDAKMVKSILANFYGGMDGWGQDFSDLNTFTKVDDACLTSGAPDNMQSYGNDQWRVYNYKLIRSINQFLEGLRASSALSETERNEFEGEARFIRAWVYFNMCRGLGGVPIVYDQVFEYSGSTDVLTLQVPRSKEYEVYDYIISECSDVAGYLPETPSINAARATKWAALMLKARAAIYAGSLANYNNKMAAPIVTTGGEVGIPAEKAAGYYETAFAAAKEVIASKKYDITPSDPKDLGRNFYEAVCIKDNNKEVIWARDYAYPGSTHLFTFRNIPASHAVDPERCFAGPVLNLVEEFEYKDDRDGKIRIKDEAGNFIMYDNPEDAFANKDARLWGTVIYPGAEFRGSEVTLQAGQKVWENNKWVTKTGKVGSVDSDNRILTSINGPVANNENLVNKSGFFFRKFLDEDLAAATNARKSAIWFPRFRISEAYMIACEAAFELGKTGEDSPLVYINKVRERAGISQLTEMTFDDIVRECRVEFAMEDHRYWDLKRWRLADKIWNGVNDDPNAQLYALFPYQINNPGADNDQKWVFEKIKANMAPYPRHFELRNYYNFFDNSWLNKNQLLVKNPYQ</sequence>
<feature type="domain" description="RagB/SusD" evidence="6">
    <location>
        <begin position="290"/>
        <end position="610"/>
    </location>
</feature>
<proteinExistence type="inferred from homology"/>
<accession>A0A926INI7</accession>
<organism evidence="8 9">
    <name type="scientific">Jilunia laotingensis</name>
    <dbReference type="NCBI Taxonomy" id="2763675"/>
    <lineage>
        <taxon>Bacteria</taxon>
        <taxon>Pseudomonadati</taxon>
        <taxon>Bacteroidota</taxon>
        <taxon>Bacteroidia</taxon>
        <taxon>Bacteroidales</taxon>
        <taxon>Bacteroidaceae</taxon>
        <taxon>Jilunia</taxon>
    </lineage>
</organism>
<comment type="subcellular location">
    <subcellularLocation>
        <location evidence="1">Cell outer membrane</location>
    </subcellularLocation>
</comment>
<comment type="similarity">
    <text evidence="2">Belongs to the SusD family.</text>
</comment>
<evidence type="ECO:0000313" key="9">
    <source>
        <dbReference type="Proteomes" id="UP000651085"/>
    </source>
</evidence>
<dbReference type="AlphaFoldDB" id="A0A926INI7"/>
<evidence type="ECO:0000256" key="1">
    <source>
        <dbReference type="ARBA" id="ARBA00004442"/>
    </source>
</evidence>
<dbReference type="RefSeq" id="WP_262433504.1">
    <property type="nucleotide sequence ID" value="NZ_JACRTF010000001.1"/>
</dbReference>
<dbReference type="SUPFAM" id="SSF48452">
    <property type="entry name" value="TPR-like"/>
    <property type="match status" value="1"/>
</dbReference>
<reference evidence="8" key="1">
    <citation type="submission" date="2020-08" db="EMBL/GenBank/DDBJ databases">
        <title>Genome public.</title>
        <authorList>
            <person name="Liu C."/>
            <person name="Sun Q."/>
        </authorList>
    </citation>
    <scope>NUCLEOTIDE SEQUENCE</scope>
    <source>
        <strain evidence="8">N12</strain>
    </source>
</reference>
<keyword evidence="4" id="KW-0472">Membrane</keyword>
<dbReference type="InterPro" id="IPR011990">
    <property type="entry name" value="TPR-like_helical_dom_sf"/>
</dbReference>
<evidence type="ECO:0000256" key="4">
    <source>
        <dbReference type="ARBA" id="ARBA00023136"/>
    </source>
</evidence>
<name>A0A926INI7_9BACT</name>
<comment type="caution">
    <text evidence="8">The sequence shown here is derived from an EMBL/GenBank/DDBJ whole genome shotgun (WGS) entry which is preliminary data.</text>
</comment>
<feature type="domain" description="SusD-like N-terminal" evidence="7">
    <location>
        <begin position="22"/>
        <end position="212"/>
    </location>
</feature>
<dbReference type="EMBL" id="JACRTF010000001">
    <property type="protein sequence ID" value="MBC8592289.1"/>
    <property type="molecule type" value="Genomic_DNA"/>
</dbReference>
<evidence type="ECO:0000256" key="5">
    <source>
        <dbReference type="ARBA" id="ARBA00023237"/>
    </source>
</evidence>
<protein>
    <submittedName>
        <fullName evidence="8">RagB/SusD family nutrient uptake outer membrane protein</fullName>
    </submittedName>
</protein>
<gene>
    <name evidence="8" type="ORF">H8744_03345</name>
</gene>
<dbReference type="Pfam" id="PF07980">
    <property type="entry name" value="SusD_RagB"/>
    <property type="match status" value="1"/>
</dbReference>
<dbReference type="Proteomes" id="UP000651085">
    <property type="component" value="Unassembled WGS sequence"/>
</dbReference>
<evidence type="ECO:0000256" key="2">
    <source>
        <dbReference type="ARBA" id="ARBA00006275"/>
    </source>
</evidence>
<evidence type="ECO:0000259" key="6">
    <source>
        <dbReference type="Pfam" id="PF07980"/>
    </source>
</evidence>
<keyword evidence="5" id="KW-0998">Cell outer membrane</keyword>